<dbReference type="PANTHER" id="PTHR10283:SF82">
    <property type="entry name" value="SOLUTE CARRIER FAMILY 13 MEMBER 2"/>
    <property type="match status" value="1"/>
</dbReference>
<reference evidence="6 7" key="1">
    <citation type="submission" date="2024-09" db="EMBL/GenBank/DDBJ databases">
        <authorList>
            <person name="Sun Q."/>
            <person name="Mori K."/>
        </authorList>
    </citation>
    <scope>NUCLEOTIDE SEQUENCE [LARGE SCALE GENOMIC DNA]</scope>
    <source>
        <strain evidence="6 7">KCTC 42086</strain>
    </source>
</reference>
<dbReference type="CDD" id="cd01115">
    <property type="entry name" value="SLC13_permease"/>
    <property type="match status" value="1"/>
</dbReference>
<feature type="transmembrane region" description="Helical" evidence="5">
    <location>
        <begin position="338"/>
        <end position="356"/>
    </location>
</feature>
<feature type="transmembrane region" description="Helical" evidence="5">
    <location>
        <begin position="460"/>
        <end position="487"/>
    </location>
</feature>
<feature type="transmembrane region" description="Helical" evidence="5">
    <location>
        <begin position="158"/>
        <end position="174"/>
    </location>
</feature>
<dbReference type="Pfam" id="PF00939">
    <property type="entry name" value="Na_sulph_symp"/>
    <property type="match status" value="1"/>
</dbReference>
<keyword evidence="7" id="KW-1185">Reference proteome</keyword>
<feature type="transmembrane region" description="Helical" evidence="5">
    <location>
        <begin position="51"/>
        <end position="84"/>
    </location>
</feature>
<feature type="transmembrane region" description="Helical" evidence="5">
    <location>
        <begin position="251"/>
        <end position="272"/>
    </location>
</feature>
<evidence type="ECO:0000256" key="1">
    <source>
        <dbReference type="ARBA" id="ARBA00004141"/>
    </source>
</evidence>
<comment type="subcellular location">
    <subcellularLocation>
        <location evidence="1">Membrane</location>
        <topology evidence="1">Multi-pass membrane protein</topology>
    </subcellularLocation>
</comment>
<keyword evidence="3 5" id="KW-1133">Transmembrane helix</keyword>
<keyword evidence="2 5" id="KW-0812">Transmembrane</keyword>
<evidence type="ECO:0000313" key="7">
    <source>
        <dbReference type="Proteomes" id="UP001589920"/>
    </source>
</evidence>
<feature type="transmembrane region" description="Helical" evidence="5">
    <location>
        <begin position="499"/>
        <end position="525"/>
    </location>
</feature>
<evidence type="ECO:0000256" key="4">
    <source>
        <dbReference type="ARBA" id="ARBA00023136"/>
    </source>
</evidence>
<sequence>MPRHQGQYHESGQVPTNPGLVWGFRAAGLIAAALVYVLLGGSEGLTPDARWVASIGTLMAVWWMTEAIPLSATALLPIVLIPIATDRTVGQAAAPYASSIVFLFLGGFLIAIAMEKWNLHRRIALATLARVGVQPRRIVLGLMLATGFLSMWVSNTATTLMMLPIGLSVLTLVVERSSRRQGAADIEEALASGATITEAVKNPDIRAFGVCLVLAIAWSASMGGLGTLLGSPPNAIVAGYARDELGIEIGFLQWMMIGLPLALTFILIGWVLMTRVLYPFNLAEIPGGRQMIDEQIAGLGPVGQGERMVMIVFGSAAFLWVVPGLLKSLVGLDLGPLGSLDDTAIAIAAGIALFLLPGEGRGRMVLEWKDAEDGLPWGVLLLFGGGLSLASAVAASGLDQWFGAQVSGLGTLPVLLLIAAVVTLILFLTEVTSNTATAATFIPVLGGVAMGIGADPMSLLIPAAFAATCAFMLPVGTPPNAIVFGTGYVTIGQMARGGFVLNLLGIALITGFIYLLGGLALGITFGPEAVPAVPVTAPVSG</sequence>
<dbReference type="InterPro" id="IPR001898">
    <property type="entry name" value="SLC13A/DASS"/>
</dbReference>
<evidence type="ECO:0000256" key="5">
    <source>
        <dbReference type="SAM" id="Phobius"/>
    </source>
</evidence>
<dbReference type="EMBL" id="JBHMQU010000047">
    <property type="protein sequence ID" value="MFC0812629.1"/>
    <property type="molecule type" value="Genomic_DNA"/>
</dbReference>
<protein>
    <submittedName>
        <fullName evidence="6">SLC13 family permease</fullName>
    </submittedName>
</protein>
<organism evidence="6 7">
    <name type="scientific">Paracoccus panacisoli</name>
    <dbReference type="NCBI Taxonomy" id="1510163"/>
    <lineage>
        <taxon>Bacteria</taxon>
        <taxon>Pseudomonadati</taxon>
        <taxon>Pseudomonadota</taxon>
        <taxon>Alphaproteobacteria</taxon>
        <taxon>Rhodobacterales</taxon>
        <taxon>Paracoccaceae</taxon>
        <taxon>Paracoccus</taxon>
    </lineage>
</organism>
<feature type="transmembrane region" description="Helical" evidence="5">
    <location>
        <begin position="410"/>
        <end position="429"/>
    </location>
</feature>
<comment type="caution">
    <text evidence="6">The sequence shown here is derived from an EMBL/GenBank/DDBJ whole genome shotgun (WGS) entry which is preliminary data.</text>
</comment>
<evidence type="ECO:0000313" key="6">
    <source>
        <dbReference type="EMBL" id="MFC0812629.1"/>
    </source>
</evidence>
<dbReference type="PANTHER" id="PTHR10283">
    <property type="entry name" value="SOLUTE CARRIER FAMILY 13 MEMBER"/>
    <property type="match status" value="1"/>
</dbReference>
<gene>
    <name evidence="6" type="ORF">ACFHYO_10965</name>
</gene>
<dbReference type="Proteomes" id="UP001589920">
    <property type="component" value="Unassembled WGS sequence"/>
</dbReference>
<feature type="transmembrane region" description="Helical" evidence="5">
    <location>
        <begin position="308"/>
        <end position="326"/>
    </location>
</feature>
<feature type="transmembrane region" description="Helical" evidence="5">
    <location>
        <begin position="436"/>
        <end position="454"/>
    </location>
</feature>
<name>A0ABV6T5V0_9RHOB</name>
<keyword evidence="4 5" id="KW-0472">Membrane</keyword>
<proteinExistence type="predicted"/>
<evidence type="ECO:0000256" key="2">
    <source>
        <dbReference type="ARBA" id="ARBA00022692"/>
    </source>
</evidence>
<evidence type="ECO:0000256" key="3">
    <source>
        <dbReference type="ARBA" id="ARBA00022989"/>
    </source>
</evidence>
<feature type="transmembrane region" description="Helical" evidence="5">
    <location>
        <begin position="207"/>
        <end position="231"/>
    </location>
</feature>
<feature type="transmembrane region" description="Helical" evidence="5">
    <location>
        <begin position="20"/>
        <end position="39"/>
    </location>
</feature>
<feature type="transmembrane region" description="Helical" evidence="5">
    <location>
        <begin position="377"/>
        <end position="398"/>
    </location>
</feature>
<accession>A0ABV6T5V0</accession>
<feature type="transmembrane region" description="Helical" evidence="5">
    <location>
        <begin position="96"/>
        <end position="114"/>
    </location>
</feature>